<feature type="signal peptide" evidence="1">
    <location>
        <begin position="1"/>
        <end position="25"/>
    </location>
</feature>
<dbReference type="eggNOG" id="ENOG5033743">
    <property type="taxonomic scope" value="Bacteria"/>
</dbReference>
<gene>
    <name evidence="2" type="ordered locus">Psesu_2545</name>
</gene>
<sequence>MSRTTLPILLLAACLGMGVLPTAHAQASPGPASEASERPHYDTGDAWLDRQLADIDRYASTYPETFAAEVERYAGASRAYVRGLLAQPGWNAGDAWYACFLARALQSDCRSVVRARARLGRQGGWTGVVAELRAENAADPHYALRLSMADSYRRWGRDLQPDAALRRALQQREREFVESGRQ</sequence>
<keyword evidence="1" id="KW-0732">Signal</keyword>
<keyword evidence="3" id="KW-1185">Reference proteome</keyword>
<evidence type="ECO:0000256" key="1">
    <source>
        <dbReference type="SAM" id="SignalP"/>
    </source>
</evidence>
<accession>E6WVV4</accession>
<organism evidence="2 3">
    <name type="scientific">Pseudoxanthomonas suwonensis (strain 11-1)</name>
    <dbReference type="NCBI Taxonomy" id="743721"/>
    <lineage>
        <taxon>Bacteria</taxon>
        <taxon>Pseudomonadati</taxon>
        <taxon>Pseudomonadota</taxon>
        <taxon>Gammaproteobacteria</taxon>
        <taxon>Lysobacterales</taxon>
        <taxon>Lysobacteraceae</taxon>
        <taxon>Pseudoxanthomonas</taxon>
    </lineage>
</organism>
<proteinExistence type="predicted"/>
<evidence type="ECO:0000313" key="3">
    <source>
        <dbReference type="Proteomes" id="UP000008632"/>
    </source>
</evidence>
<dbReference type="EMBL" id="CP002446">
    <property type="protein sequence ID" value="ADV28377.1"/>
    <property type="molecule type" value="Genomic_DNA"/>
</dbReference>
<dbReference type="AlphaFoldDB" id="E6WVV4"/>
<reference evidence="2 3" key="1">
    <citation type="submission" date="2011-01" db="EMBL/GenBank/DDBJ databases">
        <title>Complete sequence of Pseudoxanthomonas suwonensis 11-1.</title>
        <authorList>
            <consortium name="US DOE Joint Genome Institute"/>
            <person name="Lucas S."/>
            <person name="Copeland A."/>
            <person name="Lapidus A."/>
            <person name="Cheng J.-F."/>
            <person name="Goodwin L."/>
            <person name="Pitluck S."/>
            <person name="Teshima H."/>
            <person name="Detter J.C."/>
            <person name="Han C."/>
            <person name="Tapia R."/>
            <person name="Land M."/>
            <person name="Hauser L."/>
            <person name="Kyrpides N."/>
            <person name="Ivanova N."/>
            <person name="Ovchinnikova G."/>
            <person name="Siebers A.K."/>
            <person name="Allgaier M."/>
            <person name="Thelen M.P."/>
            <person name="Hugenholtz P."/>
            <person name="Gladden J."/>
            <person name="Woyke T."/>
        </authorList>
    </citation>
    <scope>NUCLEOTIDE SEQUENCE [LARGE SCALE GENOMIC DNA]</scope>
    <source>
        <strain evidence="3">11-1</strain>
    </source>
</reference>
<dbReference type="Proteomes" id="UP000008632">
    <property type="component" value="Chromosome"/>
</dbReference>
<dbReference type="STRING" id="743721.Psesu_2545"/>
<evidence type="ECO:0000313" key="2">
    <source>
        <dbReference type="EMBL" id="ADV28377.1"/>
    </source>
</evidence>
<protein>
    <submittedName>
        <fullName evidence="2">Putative secreted protein</fullName>
    </submittedName>
</protein>
<name>E6WVV4_PSEUU</name>
<dbReference type="KEGG" id="psu:Psesu_2545"/>
<dbReference type="HOGENOM" id="CLU_118630_0_0_6"/>
<feature type="chain" id="PRO_5003212489" evidence="1">
    <location>
        <begin position="26"/>
        <end position="182"/>
    </location>
</feature>
<dbReference type="RefSeq" id="WP_013536203.1">
    <property type="nucleotide sequence ID" value="NC_014924.1"/>
</dbReference>